<dbReference type="PROSITE" id="PS50405">
    <property type="entry name" value="GST_CTER"/>
    <property type="match status" value="1"/>
</dbReference>
<dbReference type="InterPro" id="IPR036282">
    <property type="entry name" value="Glutathione-S-Trfase_C_sf"/>
</dbReference>
<dbReference type="InterPro" id="IPR047047">
    <property type="entry name" value="GST_Omega-like_C"/>
</dbReference>
<dbReference type="InterPro" id="IPR016639">
    <property type="entry name" value="GST_Omega/GSH"/>
</dbReference>
<name>A0A9Q0QR27_9MAGN</name>
<dbReference type="InterPro" id="IPR040079">
    <property type="entry name" value="Glutathione_S-Trfase"/>
</dbReference>
<dbReference type="FunFam" id="3.40.30.10:FF:000265">
    <property type="entry name" value="Glutathione S-transferase family protein"/>
    <property type="match status" value="1"/>
</dbReference>
<dbReference type="CDD" id="cd03190">
    <property type="entry name" value="GST_C_Omega_like"/>
    <property type="match status" value="1"/>
</dbReference>
<reference evidence="3" key="1">
    <citation type="journal article" date="2023" name="Plant J.">
        <title>The genome of the king protea, Protea cynaroides.</title>
        <authorList>
            <person name="Chang J."/>
            <person name="Duong T.A."/>
            <person name="Schoeman C."/>
            <person name="Ma X."/>
            <person name="Roodt D."/>
            <person name="Barker N."/>
            <person name="Li Z."/>
            <person name="Van de Peer Y."/>
            <person name="Mizrachi E."/>
        </authorList>
    </citation>
    <scope>NUCLEOTIDE SEQUENCE</scope>
    <source>
        <tissue evidence="3">Young leaves</tissue>
    </source>
</reference>
<feature type="domain" description="GST C-terminal" evidence="2">
    <location>
        <begin position="243"/>
        <end position="368"/>
    </location>
</feature>
<organism evidence="3 4">
    <name type="scientific">Protea cynaroides</name>
    <dbReference type="NCBI Taxonomy" id="273540"/>
    <lineage>
        <taxon>Eukaryota</taxon>
        <taxon>Viridiplantae</taxon>
        <taxon>Streptophyta</taxon>
        <taxon>Embryophyta</taxon>
        <taxon>Tracheophyta</taxon>
        <taxon>Spermatophyta</taxon>
        <taxon>Magnoliopsida</taxon>
        <taxon>Proteales</taxon>
        <taxon>Proteaceae</taxon>
        <taxon>Protea</taxon>
    </lineage>
</organism>
<dbReference type="GO" id="GO:0005737">
    <property type="term" value="C:cytoplasm"/>
    <property type="evidence" value="ECO:0007669"/>
    <property type="project" value="TreeGrafter"/>
</dbReference>
<dbReference type="PANTHER" id="PTHR32419:SF31">
    <property type="entry name" value="OS02G0814800 PROTEIN"/>
    <property type="match status" value="1"/>
</dbReference>
<dbReference type="EMBL" id="JAMYWD010000006">
    <property type="protein sequence ID" value="KAJ4968772.1"/>
    <property type="molecule type" value="Genomic_DNA"/>
</dbReference>
<evidence type="ECO:0000259" key="2">
    <source>
        <dbReference type="PROSITE" id="PS50405"/>
    </source>
</evidence>
<dbReference type="InterPro" id="IPR010987">
    <property type="entry name" value="Glutathione-S-Trfase_C-like"/>
</dbReference>
<dbReference type="Pfam" id="PF13410">
    <property type="entry name" value="GST_C_2"/>
    <property type="match status" value="1"/>
</dbReference>
<protein>
    <recommendedName>
        <fullName evidence="2">GST C-terminal domain-containing protein</fullName>
    </recommendedName>
</protein>
<dbReference type="GO" id="GO:0004364">
    <property type="term" value="F:glutathione transferase activity"/>
    <property type="evidence" value="ECO:0007669"/>
    <property type="project" value="InterPro"/>
</dbReference>
<dbReference type="SFLD" id="SFLDG01206">
    <property type="entry name" value="Xi.1"/>
    <property type="match status" value="1"/>
</dbReference>
<feature type="compositionally biased region" description="Polar residues" evidence="1">
    <location>
        <begin position="1"/>
        <end position="18"/>
    </location>
</feature>
<comment type="caution">
    <text evidence="3">The sequence shown here is derived from an EMBL/GenBank/DDBJ whole genome shotgun (WGS) entry which is preliminary data.</text>
</comment>
<proteinExistence type="predicted"/>
<dbReference type="Pfam" id="PF13409">
    <property type="entry name" value="GST_N_2"/>
    <property type="match status" value="1"/>
</dbReference>
<dbReference type="OrthoDB" id="2309723at2759"/>
<evidence type="ECO:0000313" key="4">
    <source>
        <dbReference type="Proteomes" id="UP001141806"/>
    </source>
</evidence>
<evidence type="ECO:0000256" key="1">
    <source>
        <dbReference type="SAM" id="MobiDB-lite"/>
    </source>
</evidence>
<dbReference type="InterPro" id="IPR004045">
    <property type="entry name" value="Glutathione_S-Trfase_N"/>
</dbReference>
<feature type="region of interest" description="Disordered" evidence="1">
    <location>
        <begin position="1"/>
        <end position="50"/>
    </location>
</feature>
<dbReference type="SFLD" id="SFLDG01148">
    <property type="entry name" value="Xi_(cytGST)"/>
    <property type="match status" value="1"/>
</dbReference>
<gene>
    <name evidence="3" type="ORF">NE237_015473</name>
</gene>
<dbReference type="Gene3D" id="1.20.1050.10">
    <property type="match status" value="1"/>
</dbReference>
<dbReference type="InterPro" id="IPR036249">
    <property type="entry name" value="Thioredoxin-like_sf"/>
</dbReference>
<dbReference type="FunFam" id="1.20.1050.10:FF:000045">
    <property type="entry name" value="Glutathione S-transferase family protein"/>
    <property type="match status" value="1"/>
</dbReference>
<sequence>MATTTISFLHPSLSSPAQKRTARPRTKTFQGSPKMSLNHQQRQPEQPAPNKGLLTTITGFLWGKALPPQLLVTIIRTTWTSMWQLMMKQLAPSDPKGSFTRPASQFRVNFDSTQLSGQNLHLYVGLACPWAHRTLIVRALKDLEEAVPVSIASPGINGLWEFRQESGSNRDQLMPTFDNANGCKTLREVYGLHRGGYSGRATVPLLWDVERREVVCNESADIIELFNSGFDGVAGNSSLDLSPPSLKEKIKEWNQIIYPNVNNGVYRCGFAQSQEAYDDAVNNLFSTLDMLDDHLATSRYLCGDVLTLADVCLFTTLIRFDLAYNVLFKCTKRKLLEYNNLHGYMRDIYQIPKVASTCNLEAIMDSYFKLFPLNPGGIRPVIPASCKHEVLSKAHNRESLLSFGKYTEVPVS</sequence>
<dbReference type="SFLD" id="SFLDS00019">
    <property type="entry name" value="Glutathione_Transferase_(cytos"/>
    <property type="match status" value="1"/>
</dbReference>
<evidence type="ECO:0000313" key="3">
    <source>
        <dbReference type="EMBL" id="KAJ4968772.1"/>
    </source>
</evidence>
<dbReference type="SUPFAM" id="SSF47616">
    <property type="entry name" value="GST C-terminal domain-like"/>
    <property type="match status" value="1"/>
</dbReference>
<accession>A0A9Q0QR27</accession>
<dbReference type="SUPFAM" id="SSF52833">
    <property type="entry name" value="Thioredoxin-like"/>
    <property type="match status" value="1"/>
</dbReference>
<dbReference type="AlphaFoldDB" id="A0A9Q0QR27"/>
<dbReference type="Proteomes" id="UP001141806">
    <property type="component" value="Unassembled WGS sequence"/>
</dbReference>
<keyword evidence="4" id="KW-1185">Reference proteome</keyword>
<dbReference type="Gene3D" id="3.40.30.10">
    <property type="entry name" value="Glutaredoxin"/>
    <property type="match status" value="1"/>
</dbReference>
<dbReference type="PANTHER" id="PTHR32419">
    <property type="entry name" value="GLUTATHIONYL-HYDROQUINONE REDUCTASE"/>
    <property type="match status" value="1"/>
</dbReference>
<feature type="compositionally biased region" description="Polar residues" evidence="1">
    <location>
        <begin position="27"/>
        <end position="44"/>
    </location>
</feature>